<proteinExistence type="predicted"/>
<keyword evidence="3" id="KW-1185">Reference proteome</keyword>
<feature type="compositionally biased region" description="Low complexity" evidence="1">
    <location>
        <begin position="1"/>
        <end position="18"/>
    </location>
</feature>
<evidence type="ECO:0000256" key="1">
    <source>
        <dbReference type="SAM" id="MobiDB-lite"/>
    </source>
</evidence>
<protein>
    <submittedName>
        <fullName evidence="2">Uncharacterized protein</fullName>
    </submittedName>
</protein>
<dbReference type="EMBL" id="JAACJP010000007">
    <property type="protein sequence ID" value="KAF5383043.1"/>
    <property type="molecule type" value="Genomic_DNA"/>
</dbReference>
<name>A0A8H5HGU9_9AGAR</name>
<evidence type="ECO:0000313" key="3">
    <source>
        <dbReference type="Proteomes" id="UP000565441"/>
    </source>
</evidence>
<evidence type="ECO:0000313" key="2">
    <source>
        <dbReference type="EMBL" id="KAF5383043.1"/>
    </source>
</evidence>
<dbReference type="Proteomes" id="UP000565441">
    <property type="component" value="Unassembled WGS sequence"/>
</dbReference>
<accession>A0A8H5HGU9</accession>
<comment type="caution">
    <text evidence="2">The sequence shown here is derived from an EMBL/GenBank/DDBJ whole genome shotgun (WGS) entry which is preliminary data.</text>
</comment>
<gene>
    <name evidence="2" type="ORF">D9615_004795</name>
</gene>
<dbReference type="AlphaFoldDB" id="A0A8H5HGU9"/>
<reference evidence="2 3" key="1">
    <citation type="journal article" date="2020" name="ISME J.">
        <title>Uncovering the hidden diversity of litter-decomposition mechanisms in mushroom-forming fungi.</title>
        <authorList>
            <person name="Floudas D."/>
            <person name="Bentzer J."/>
            <person name="Ahren D."/>
            <person name="Johansson T."/>
            <person name="Persson P."/>
            <person name="Tunlid A."/>
        </authorList>
    </citation>
    <scope>NUCLEOTIDE SEQUENCE [LARGE SCALE GENOMIC DNA]</scope>
    <source>
        <strain evidence="2 3">CBS 661.87</strain>
    </source>
</reference>
<organism evidence="2 3">
    <name type="scientific">Tricholomella constricta</name>
    <dbReference type="NCBI Taxonomy" id="117010"/>
    <lineage>
        <taxon>Eukaryota</taxon>
        <taxon>Fungi</taxon>
        <taxon>Dikarya</taxon>
        <taxon>Basidiomycota</taxon>
        <taxon>Agaricomycotina</taxon>
        <taxon>Agaricomycetes</taxon>
        <taxon>Agaricomycetidae</taxon>
        <taxon>Agaricales</taxon>
        <taxon>Tricholomatineae</taxon>
        <taxon>Lyophyllaceae</taxon>
        <taxon>Tricholomella</taxon>
    </lineage>
</organism>
<sequence length="147" mass="16165">MGEPSTTSRPYSSPTRASVTLASDRTPYGNADASLPPAAAAAQQQHADVDLGDIILTQDDFLDIRLGKNEDVPRFFNIGELDGYEEPEYKLRQNLAAEIKELRNLLGRILPAPSCITRGNSFVAPHDFKIRAIVFNAVSRCSQVYID</sequence>
<feature type="region of interest" description="Disordered" evidence="1">
    <location>
        <begin position="1"/>
        <end position="41"/>
    </location>
</feature>